<name>A0ABS2GJE8_9FIRM</name>
<dbReference type="PANTHER" id="PTHR33969">
    <property type="entry name" value="SEGREGATION AND CONDENSATION PROTEIN A"/>
    <property type="match status" value="1"/>
</dbReference>
<dbReference type="Proteomes" id="UP000724149">
    <property type="component" value="Unassembled WGS sequence"/>
</dbReference>
<feature type="region of interest" description="Disordered" evidence="3">
    <location>
        <begin position="241"/>
        <end position="265"/>
    </location>
</feature>
<reference evidence="4 5" key="1">
    <citation type="journal article" date="2021" name="Sci. Rep.">
        <title>The distribution of antibiotic resistance genes in chicken gut microbiota commensals.</title>
        <authorList>
            <person name="Juricova H."/>
            <person name="Matiasovicova J."/>
            <person name="Kubasova T."/>
            <person name="Cejkova D."/>
            <person name="Rychlik I."/>
        </authorList>
    </citation>
    <scope>NUCLEOTIDE SEQUENCE [LARGE SCALE GENOMIC DNA]</scope>
    <source>
        <strain evidence="4 5">An564</strain>
    </source>
</reference>
<evidence type="ECO:0000256" key="3">
    <source>
        <dbReference type="SAM" id="MobiDB-lite"/>
    </source>
</evidence>
<dbReference type="EMBL" id="JACSNR010000002">
    <property type="protein sequence ID" value="MBM6922597.1"/>
    <property type="molecule type" value="Genomic_DNA"/>
</dbReference>
<accession>A0ABS2GJE8</accession>
<proteinExistence type="predicted"/>
<dbReference type="InterPro" id="IPR003768">
    <property type="entry name" value="ScpA"/>
</dbReference>
<dbReference type="PANTHER" id="PTHR33969:SF2">
    <property type="entry name" value="SEGREGATION AND CONDENSATION PROTEIN A"/>
    <property type="match status" value="1"/>
</dbReference>
<dbReference type="Gene3D" id="6.10.250.2410">
    <property type="match status" value="1"/>
</dbReference>
<keyword evidence="5" id="KW-1185">Reference proteome</keyword>
<dbReference type="RefSeq" id="WP_204719621.1">
    <property type="nucleotide sequence ID" value="NZ_JACSNR010000002.1"/>
</dbReference>
<evidence type="ECO:0000256" key="1">
    <source>
        <dbReference type="ARBA" id="ARBA00022829"/>
    </source>
</evidence>
<keyword evidence="1" id="KW-0159">Chromosome partition</keyword>
<protein>
    <recommendedName>
        <fullName evidence="2">Segregation and condensation protein A</fullName>
    </recommendedName>
</protein>
<dbReference type="Pfam" id="PF02616">
    <property type="entry name" value="SMC_ScpA"/>
    <property type="match status" value="1"/>
</dbReference>
<organism evidence="4 5">
    <name type="scientific">Hydrogenoanaerobacterium saccharovorans</name>
    <dbReference type="NCBI Taxonomy" id="474960"/>
    <lineage>
        <taxon>Bacteria</taxon>
        <taxon>Bacillati</taxon>
        <taxon>Bacillota</taxon>
        <taxon>Clostridia</taxon>
        <taxon>Eubacteriales</taxon>
        <taxon>Oscillospiraceae</taxon>
        <taxon>Hydrogenoanaerobacterium</taxon>
    </lineage>
</organism>
<evidence type="ECO:0000256" key="2">
    <source>
        <dbReference type="ARBA" id="ARBA00044777"/>
    </source>
</evidence>
<sequence>MEKLSFRAGEVEGPLDLILTLIARHKLNIYDIEISTLVEQYTAAVREMEEADLEVGSEFIEMAARLVYIKTVELLPKHEKDEDPRRELTGQLLEYQACRQAAALLGAQSRMGSVFTRQPMPLDVDLTYRLSHSPALLLAAYRSALGKGERLKPPPAEVFRPLVAARFVSVGSRIVSILRRLYHSSRVSFAGLFSHSRERSEMVATFLALLELMKSGRVCLNDDGDVEVTDYRSLTDEELAEADRQFAAPQTEQEDEDERETNTAL</sequence>
<gene>
    <name evidence="4" type="ORF">H9X81_02650</name>
</gene>
<comment type="caution">
    <text evidence="4">The sequence shown here is derived from an EMBL/GenBank/DDBJ whole genome shotgun (WGS) entry which is preliminary data.</text>
</comment>
<evidence type="ECO:0000313" key="5">
    <source>
        <dbReference type="Proteomes" id="UP000724149"/>
    </source>
</evidence>
<evidence type="ECO:0000313" key="4">
    <source>
        <dbReference type="EMBL" id="MBM6922597.1"/>
    </source>
</evidence>